<dbReference type="Pfam" id="PF16640">
    <property type="entry name" value="Big_3_5"/>
    <property type="match status" value="1"/>
</dbReference>
<gene>
    <name evidence="5" type="ORF">N1028_08350</name>
</gene>
<feature type="compositionally biased region" description="Basic and acidic residues" evidence="1">
    <location>
        <begin position="204"/>
        <end position="213"/>
    </location>
</feature>
<feature type="region of interest" description="Disordered" evidence="1">
    <location>
        <begin position="109"/>
        <end position="156"/>
    </location>
</feature>
<protein>
    <submittedName>
        <fullName evidence="5">Ig-like domain-containing protein</fullName>
    </submittedName>
</protein>
<evidence type="ECO:0000259" key="4">
    <source>
        <dbReference type="Pfam" id="PF16640"/>
    </source>
</evidence>
<accession>A0AA41XCZ2</accession>
<organism evidence="5 6">
    <name type="scientific">Herbiconiux oxytropis</name>
    <dbReference type="NCBI Taxonomy" id="2970915"/>
    <lineage>
        <taxon>Bacteria</taxon>
        <taxon>Bacillati</taxon>
        <taxon>Actinomycetota</taxon>
        <taxon>Actinomycetes</taxon>
        <taxon>Micrococcales</taxon>
        <taxon>Microbacteriaceae</taxon>
        <taxon>Herbiconiux</taxon>
    </lineage>
</organism>
<feature type="compositionally biased region" description="Pro residues" evidence="1">
    <location>
        <begin position="553"/>
        <end position="565"/>
    </location>
</feature>
<dbReference type="AlphaFoldDB" id="A0AA41XCZ2"/>
<feature type="transmembrane region" description="Helical" evidence="2">
    <location>
        <begin position="581"/>
        <end position="603"/>
    </location>
</feature>
<dbReference type="RefSeq" id="WP_259526499.1">
    <property type="nucleotide sequence ID" value="NZ_JANLCK010000003.1"/>
</dbReference>
<keyword evidence="6" id="KW-1185">Reference proteome</keyword>
<keyword evidence="2" id="KW-1133">Transmembrane helix</keyword>
<dbReference type="Proteomes" id="UP001165587">
    <property type="component" value="Unassembled WGS sequence"/>
</dbReference>
<reference evidence="5" key="1">
    <citation type="submission" date="2022-08" db="EMBL/GenBank/DDBJ databases">
        <authorList>
            <person name="Deng Y."/>
            <person name="Han X.-F."/>
            <person name="Zhang Y.-Q."/>
        </authorList>
    </citation>
    <scope>NUCLEOTIDE SEQUENCE</scope>
    <source>
        <strain evidence="5">CPCC 203407</strain>
    </source>
</reference>
<dbReference type="Gene3D" id="2.60.40.10">
    <property type="entry name" value="Immunoglobulins"/>
    <property type="match status" value="2"/>
</dbReference>
<evidence type="ECO:0000256" key="3">
    <source>
        <dbReference type="SAM" id="SignalP"/>
    </source>
</evidence>
<dbReference type="EMBL" id="JANLCK010000003">
    <property type="protein sequence ID" value="MCS5725907.1"/>
    <property type="molecule type" value="Genomic_DNA"/>
</dbReference>
<evidence type="ECO:0000313" key="5">
    <source>
        <dbReference type="EMBL" id="MCS5725907.1"/>
    </source>
</evidence>
<comment type="caution">
    <text evidence="5">The sequence shown here is derived from an EMBL/GenBank/DDBJ whole genome shotgun (WGS) entry which is preliminary data.</text>
</comment>
<evidence type="ECO:0000313" key="6">
    <source>
        <dbReference type="Proteomes" id="UP001165587"/>
    </source>
</evidence>
<evidence type="ECO:0000256" key="2">
    <source>
        <dbReference type="SAM" id="Phobius"/>
    </source>
</evidence>
<name>A0AA41XCZ2_9MICO</name>
<feature type="chain" id="PRO_5041375888" evidence="3">
    <location>
        <begin position="40"/>
        <end position="609"/>
    </location>
</feature>
<proteinExistence type="predicted"/>
<keyword evidence="2" id="KW-0812">Transmembrane</keyword>
<keyword evidence="3" id="KW-0732">Signal</keyword>
<feature type="region of interest" description="Disordered" evidence="1">
    <location>
        <begin position="543"/>
        <end position="572"/>
    </location>
</feature>
<evidence type="ECO:0000256" key="1">
    <source>
        <dbReference type="SAM" id="MobiDB-lite"/>
    </source>
</evidence>
<keyword evidence="2" id="KW-0472">Membrane</keyword>
<feature type="domain" description="Bacterial Ig-like" evidence="4">
    <location>
        <begin position="464"/>
        <end position="551"/>
    </location>
</feature>
<dbReference type="GO" id="GO:0005975">
    <property type="term" value="P:carbohydrate metabolic process"/>
    <property type="evidence" value="ECO:0007669"/>
    <property type="project" value="UniProtKB-ARBA"/>
</dbReference>
<feature type="compositionally biased region" description="Gly residues" evidence="1">
    <location>
        <begin position="134"/>
        <end position="156"/>
    </location>
</feature>
<dbReference type="InterPro" id="IPR032109">
    <property type="entry name" value="Big_3_5"/>
</dbReference>
<sequence length="609" mass="58091">MATKPSTTHSRSIRRLLACAGTVALVAGGLLATGGAANAAQPAEPVVFDEVGFHVWTVPEGVTEVSVALVGGSGGKGGGTNGGAGGLGAVVSGTQAVTPGQEFAVIVGQAGGSGSAPGEDGEDGDSGPLAAAGIGQGGTGYTDGGDGGDGSFLARDGGGGGGSSAFGDYDAGPTLAAVAAGGAGGAGRGVVGFCVGGDGGNAGEDGKAPRDDETVAPEGDPDFGLHCLAEGDGGLVNTADSGDGDSGESVLFLGGGGGGGGASFYGDGVSGGGGGEAGALLLAEDGDPETPEGSTGQVDAIFGLGGGGGGGAGGGSIYGSLTNASDGFGEGGDGSVTISYSVEYQTETTLSVSPASAVFGDEIIVTASVENLTTSAVPSGDVVLVVEQPLGATGDTAPLAAVEPMTATLVDGKAFFTLDSGTIDAGAYHLSAVYQPTPISPFAGSEADTTLQVARIATTTQLAVDPTTVEAEKQTVMTATVVGAVGVVPTGDIAFYYDGELLGSEPLAPGSNSVDVPISFIPVGPATITARYLGDVNFEPSDSNPVDITVTPIPTPTPTPTPKPTTKPAGLANTGSGAADILPWSLLLLVAGGALAAGAAGAVRVRARR</sequence>
<dbReference type="InterPro" id="IPR013783">
    <property type="entry name" value="Ig-like_fold"/>
</dbReference>
<feature type="signal peptide" evidence="3">
    <location>
        <begin position="1"/>
        <end position="39"/>
    </location>
</feature>
<feature type="region of interest" description="Disordered" evidence="1">
    <location>
        <begin position="201"/>
        <end position="223"/>
    </location>
</feature>